<sequence>MSIRGVIRRAAGSLIHRGWAAIRAAGTVSPASPAGYRFRRLGEGACLSFPVGAIFGEAWIEIGDHTLVGERVSISAGMGPGVDLGPDSIVRIGGSCSIGRGSHIVGHQSIDIGDHVFTGPYVYITDQNHVYDDPETPIGRQWPRNNPVAIGSGSWLGTGAIILPGTRIGRQCVVAAGAVVRGEFPDHSVIAGVPAKVVRRYVAGDGWLPPHLNGARPESAERLTHAGATGPAGPVRSVEPAGALDAAGATRPTGPTRPVEPAGALDAAGATRPTGPTRPVEPAGVLDAAEAVGPAGSGGPVEPLGSGSIGA</sequence>
<comment type="similarity">
    <text evidence="1">Belongs to the transferase hexapeptide repeat family.</text>
</comment>
<dbReference type="InterPro" id="IPR051159">
    <property type="entry name" value="Hexapeptide_acetyltransf"/>
</dbReference>
<dbReference type="Proteomes" id="UP001230426">
    <property type="component" value="Unassembled WGS sequence"/>
</dbReference>
<dbReference type="Pfam" id="PF00132">
    <property type="entry name" value="Hexapep"/>
    <property type="match status" value="1"/>
</dbReference>
<protein>
    <submittedName>
        <fullName evidence="4">Acetyltransferase-like isoleucine patch superfamily enzyme</fullName>
    </submittedName>
</protein>
<organism evidence="4 5">
    <name type="scientific">Streptosporangium brasiliense</name>
    <dbReference type="NCBI Taxonomy" id="47480"/>
    <lineage>
        <taxon>Bacteria</taxon>
        <taxon>Bacillati</taxon>
        <taxon>Actinomycetota</taxon>
        <taxon>Actinomycetes</taxon>
        <taxon>Streptosporangiales</taxon>
        <taxon>Streptosporangiaceae</taxon>
        <taxon>Streptosporangium</taxon>
    </lineage>
</organism>
<dbReference type="Gene3D" id="2.160.10.10">
    <property type="entry name" value="Hexapeptide repeat proteins"/>
    <property type="match status" value="1"/>
</dbReference>
<dbReference type="SUPFAM" id="SSF51161">
    <property type="entry name" value="Trimeric LpxA-like enzymes"/>
    <property type="match status" value="1"/>
</dbReference>
<evidence type="ECO:0000256" key="3">
    <source>
        <dbReference type="SAM" id="MobiDB-lite"/>
    </source>
</evidence>
<dbReference type="InterPro" id="IPR001451">
    <property type="entry name" value="Hexapep"/>
</dbReference>
<evidence type="ECO:0000313" key="4">
    <source>
        <dbReference type="EMBL" id="MDP9861970.1"/>
    </source>
</evidence>
<dbReference type="EMBL" id="JAUSRB010000001">
    <property type="protein sequence ID" value="MDP9861970.1"/>
    <property type="molecule type" value="Genomic_DNA"/>
</dbReference>
<dbReference type="PANTHER" id="PTHR23416">
    <property type="entry name" value="SIALIC ACID SYNTHASE-RELATED"/>
    <property type="match status" value="1"/>
</dbReference>
<evidence type="ECO:0000256" key="1">
    <source>
        <dbReference type="ARBA" id="ARBA00007274"/>
    </source>
</evidence>
<name>A0ABT9R0G4_9ACTN</name>
<comment type="caution">
    <text evidence="4">The sequence shown here is derived from an EMBL/GenBank/DDBJ whole genome shotgun (WGS) entry which is preliminary data.</text>
</comment>
<dbReference type="RefSeq" id="WP_370879595.1">
    <property type="nucleotide sequence ID" value="NZ_JAUSRB010000001.1"/>
</dbReference>
<reference evidence="4 5" key="1">
    <citation type="submission" date="2023-07" db="EMBL/GenBank/DDBJ databases">
        <title>Sequencing the genomes of 1000 actinobacteria strains.</title>
        <authorList>
            <person name="Klenk H.-P."/>
        </authorList>
    </citation>
    <scope>NUCLEOTIDE SEQUENCE [LARGE SCALE GENOMIC DNA]</scope>
    <source>
        <strain evidence="4 5">DSM 44109</strain>
    </source>
</reference>
<keyword evidence="2" id="KW-0808">Transferase</keyword>
<proteinExistence type="inferred from homology"/>
<accession>A0ABT9R0G4</accession>
<dbReference type="PANTHER" id="PTHR23416:SF23">
    <property type="entry name" value="ACETYLTRANSFERASE C18B11.09C-RELATED"/>
    <property type="match status" value="1"/>
</dbReference>
<gene>
    <name evidence="4" type="ORF">J2S55_001229</name>
</gene>
<evidence type="ECO:0000313" key="5">
    <source>
        <dbReference type="Proteomes" id="UP001230426"/>
    </source>
</evidence>
<dbReference type="InterPro" id="IPR011004">
    <property type="entry name" value="Trimer_LpxA-like_sf"/>
</dbReference>
<dbReference type="CDD" id="cd04647">
    <property type="entry name" value="LbH_MAT_like"/>
    <property type="match status" value="1"/>
</dbReference>
<feature type="region of interest" description="Disordered" evidence="3">
    <location>
        <begin position="208"/>
        <end position="311"/>
    </location>
</feature>
<keyword evidence="5" id="KW-1185">Reference proteome</keyword>
<evidence type="ECO:0000256" key="2">
    <source>
        <dbReference type="ARBA" id="ARBA00022679"/>
    </source>
</evidence>